<organism evidence="1 2">
    <name type="scientific">Papaver nudicaule</name>
    <name type="common">Iceland poppy</name>
    <dbReference type="NCBI Taxonomy" id="74823"/>
    <lineage>
        <taxon>Eukaryota</taxon>
        <taxon>Viridiplantae</taxon>
        <taxon>Streptophyta</taxon>
        <taxon>Embryophyta</taxon>
        <taxon>Tracheophyta</taxon>
        <taxon>Spermatophyta</taxon>
        <taxon>Magnoliopsida</taxon>
        <taxon>Ranunculales</taxon>
        <taxon>Papaveraceae</taxon>
        <taxon>Papaveroideae</taxon>
        <taxon>Papaver</taxon>
    </lineage>
</organism>
<sequence length="85" mass="9711">MNGLLSLGQHRVWKRMAISWSGARKGDWVLDICCESGDLTFLLSDKIGSQRKVTGLDFSNEQLSIAANRKEHWENHATRTVSEHW</sequence>
<protein>
    <submittedName>
        <fullName evidence="1">Uncharacterized protein</fullName>
    </submittedName>
</protein>
<comment type="caution">
    <text evidence="1">The sequence shown here is derived from an EMBL/GenBank/DDBJ whole genome shotgun (WGS) entry which is preliminary data.</text>
</comment>
<evidence type="ECO:0000313" key="2">
    <source>
        <dbReference type="Proteomes" id="UP001177140"/>
    </source>
</evidence>
<evidence type="ECO:0000313" key="1">
    <source>
        <dbReference type="EMBL" id="MCL7027332.1"/>
    </source>
</evidence>
<accession>A0AA41V0S3</accession>
<dbReference type="Gene3D" id="3.40.50.150">
    <property type="entry name" value="Vaccinia Virus protein VP39"/>
    <property type="match status" value="1"/>
</dbReference>
<dbReference type="EMBL" id="JAJJMA010066998">
    <property type="protein sequence ID" value="MCL7027332.1"/>
    <property type="molecule type" value="Genomic_DNA"/>
</dbReference>
<dbReference type="SUPFAM" id="SSF53335">
    <property type="entry name" value="S-adenosyl-L-methionine-dependent methyltransferases"/>
    <property type="match status" value="1"/>
</dbReference>
<reference evidence="1" key="1">
    <citation type="submission" date="2022-03" db="EMBL/GenBank/DDBJ databases">
        <title>A functionally conserved STORR gene fusion in Papaver species that diverged 16.8 million years ago.</title>
        <authorList>
            <person name="Catania T."/>
        </authorList>
    </citation>
    <scope>NUCLEOTIDE SEQUENCE</scope>
    <source>
        <strain evidence="1">S-191538</strain>
    </source>
</reference>
<dbReference type="Proteomes" id="UP001177140">
    <property type="component" value="Unassembled WGS sequence"/>
</dbReference>
<name>A0AA41V0S3_PAPNU</name>
<dbReference type="InterPro" id="IPR029063">
    <property type="entry name" value="SAM-dependent_MTases_sf"/>
</dbReference>
<gene>
    <name evidence="1" type="ORF">MKW94_029263</name>
</gene>
<proteinExistence type="predicted"/>
<dbReference type="Pfam" id="PF01209">
    <property type="entry name" value="Ubie_methyltran"/>
    <property type="match status" value="1"/>
</dbReference>
<keyword evidence="2" id="KW-1185">Reference proteome</keyword>
<dbReference type="AlphaFoldDB" id="A0AA41V0S3"/>